<evidence type="ECO:0000256" key="2">
    <source>
        <dbReference type="RuleBase" id="RU361173"/>
    </source>
</evidence>
<protein>
    <recommendedName>
        <fullName evidence="4">Pectate lyase domain-containing protein</fullName>
    </recommendedName>
</protein>
<evidence type="ECO:0000313" key="6">
    <source>
        <dbReference type="Proteomes" id="UP001163336"/>
    </source>
</evidence>
<dbReference type="InterPro" id="IPR012334">
    <property type="entry name" value="Pectin_lyas_fold"/>
</dbReference>
<dbReference type="PANTHER" id="PTHR31683:SF18">
    <property type="entry name" value="PECTATE LYASE 21-RELATED"/>
    <property type="match status" value="1"/>
</dbReference>
<dbReference type="Pfam" id="PF00544">
    <property type="entry name" value="Pectate_lyase_4"/>
    <property type="match status" value="2"/>
</dbReference>
<dbReference type="SMART" id="SM00656">
    <property type="entry name" value="Amb_all"/>
    <property type="match status" value="1"/>
</dbReference>
<keyword evidence="2" id="KW-0964">Secreted</keyword>
<keyword evidence="1 2" id="KW-0456">Lyase</keyword>
<feature type="domain" description="Pectate lyase" evidence="4">
    <location>
        <begin position="150"/>
        <end position="442"/>
    </location>
</feature>
<evidence type="ECO:0000259" key="4">
    <source>
        <dbReference type="SMART" id="SM00656"/>
    </source>
</evidence>
<feature type="region of interest" description="Disordered" evidence="3">
    <location>
        <begin position="530"/>
        <end position="558"/>
    </location>
</feature>
<evidence type="ECO:0000256" key="1">
    <source>
        <dbReference type="ARBA" id="ARBA00023239"/>
    </source>
</evidence>
<evidence type="ECO:0000313" key="5">
    <source>
        <dbReference type="EMBL" id="BDT59080.1"/>
    </source>
</evidence>
<name>A0ABN6TA08_9BURK</name>
<organism evidence="5 6">
    <name type="scientific">Massilia varians</name>
    <dbReference type="NCBI Taxonomy" id="457921"/>
    <lineage>
        <taxon>Bacteria</taxon>
        <taxon>Pseudomonadati</taxon>
        <taxon>Pseudomonadota</taxon>
        <taxon>Betaproteobacteria</taxon>
        <taxon>Burkholderiales</taxon>
        <taxon>Oxalobacteraceae</taxon>
        <taxon>Telluria group</taxon>
        <taxon>Massilia</taxon>
    </lineage>
</organism>
<proteinExistence type="inferred from homology"/>
<keyword evidence="2" id="KW-0624">Polysaccharide degradation</keyword>
<comment type="similarity">
    <text evidence="2">Belongs to the polysaccharide lyase 1 family.</text>
</comment>
<dbReference type="SUPFAM" id="SSF51126">
    <property type="entry name" value="Pectin lyase-like"/>
    <property type="match status" value="1"/>
</dbReference>
<dbReference type="PROSITE" id="PS51257">
    <property type="entry name" value="PROKAR_LIPOPROTEIN"/>
    <property type="match status" value="1"/>
</dbReference>
<keyword evidence="6" id="KW-1185">Reference proteome</keyword>
<gene>
    <name evidence="5" type="ORF">MasN3_25740</name>
</gene>
<dbReference type="Gene3D" id="2.60.120.200">
    <property type="match status" value="1"/>
</dbReference>
<dbReference type="InterPro" id="IPR011050">
    <property type="entry name" value="Pectin_lyase_fold/virulence"/>
</dbReference>
<dbReference type="InterPro" id="IPR002022">
    <property type="entry name" value="Pec_lyase"/>
</dbReference>
<comment type="subcellular location">
    <subcellularLocation>
        <location evidence="2">Secreted</location>
    </subcellularLocation>
</comment>
<dbReference type="Gene3D" id="2.160.20.10">
    <property type="entry name" value="Single-stranded right-handed beta-helix, Pectin lyase-like"/>
    <property type="match status" value="1"/>
</dbReference>
<dbReference type="InterPro" id="IPR045032">
    <property type="entry name" value="PEL"/>
</dbReference>
<accession>A0ABN6TA08</accession>
<evidence type="ECO:0000256" key="3">
    <source>
        <dbReference type="SAM" id="MobiDB-lite"/>
    </source>
</evidence>
<reference evidence="5" key="1">
    <citation type="submission" date="2022-11" db="EMBL/GenBank/DDBJ databases">
        <title>Isolation and characterization of PLA-degrading bacterium Massilia sp. from Antarctic soil.</title>
        <authorList>
            <person name="Sato K."/>
            <person name="Gomez-Fuentes C."/>
            <person name="Ahmad S.A."/>
            <person name="Zulkharnain A."/>
        </authorList>
    </citation>
    <scope>NUCLEOTIDE SEQUENCE</scope>
    <source>
        <strain evidence="5">N-3</strain>
    </source>
</reference>
<dbReference type="PANTHER" id="PTHR31683">
    <property type="entry name" value="PECTATE LYASE 18-RELATED"/>
    <property type="match status" value="1"/>
</dbReference>
<keyword evidence="2" id="KW-0119">Carbohydrate metabolism</keyword>
<sequence>MIQSLQRTTLAATVGLVLSACGGGEPETASMPMSKTSSLVVSSASAATGCPALTLNDIDAQSLTGASTPLQLGSYGTRRPGLPVLVGGKHSPANYRAAPVLPNWQFATTDPTGGVLTFECEAAPDSGWHSYKRSGGAHQKVVVTGGRNAAPQHIYTVYNGQQLVAALNEAGLAPKIIRIVGHIDLRMSANNTVFKEYESYNDQKFGGSISIPSNTTLVGINDAQGRAARITGTTLLIGGELPASPGGDPEADFKAWIAAGKDGDLFPTWTRNVIIRNIALDTPWDVNPEDSANAYADGVTISRAQNIWVDHVTISDGDTPDRLASDTRHDGALDIVRGSDYVTLSNSKFTRHGKTTLVGNGDSGRAWSDAGRLHVTFTGLHWHGTASRLPLVRFGQLHTFNNLLEGDTNPADPDMKFAGGLDVRYQSDVLSENNYYLFTNLKPSQVGGKVSSGKDAISYRASGELFINDKGDETKPWVGGAIDISASLMAATGLPRLTRWTPPYNYSALPADQACVFVKNNAGAGRVNNPGTDATCTAAGSTAPTDPTPTDPTPTDPQPPVTAPVCTALFNCNTGVGQGVMNPAVTAPVASSLLNGVHTITGGGNISTSTSYNFFFKYMPLTGDFVMTAKMLTQGGSASGARAGLLATDSVSGQGTYAWTARYASTGEIRRAINGDNKSVLSGYSTTTLPVWVRIERRGNALYSAASRDGLAWTEATSVNVSAPTLYVGMAVSSGSNTAAQSASFSKLTVIGGGLN</sequence>
<feature type="compositionally biased region" description="Pro residues" evidence="3">
    <location>
        <begin position="546"/>
        <end position="558"/>
    </location>
</feature>
<dbReference type="EMBL" id="AP026966">
    <property type="protein sequence ID" value="BDT59080.1"/>
    <property type="molecule type" value="Genomic_DNA"/>
</dbReference>
<dbReference type="Proteomes" id="UP001163336">
    <property type="component" value="Chromosome"/>
</dbReference>